<evidence type="ECO:0000313" key="5">
    <source>
        <dbReference type="Proteomes" id="UP000637578"/>
    </source>
</evidence>
<keyword evidence="3" id="KW-0175">Coiled coil</keyword>
<dbReference type="GO" id="GO:0003677">
    <property type="term" value="F:DNA binding"/>
    <property type="evidence" value="ECO:0007669"/>
    <property type="project" value="UniProtKB-KW"/>
</dbReference>
<dbReference type="SUPFAM" id="SSF116734">
    <property type="entry name" value="DNA methylase specificity domain"/>
    <property type="match status" value="2"/>
</dbReference>
<dbReference type="InterPro" id="IPR051212">
    <property type="entry name" value="Type-I_RE_S_subunit"/>
</dbReference>
<dbReference type="Proteomes" id="UP000637578">
    <property type="component" value="Unassembled WGS sequence"/>
</dbReference>
<reference evidence="4" key="2">
    <citation type="submission" date="2020-09" db="EMBL/GenBank/DDBJ databases">
        <authorList>
            <person name="Sun Q."/>
            <person name="Zhou Y."/>
        </authorList>
    </citation>
    <scope>NUCLEOTIDE SEQUENCE</scope>
    <source>
        <strain evidence="4">CGMCC 4.5737</strain>
    </source>
</reference>
<organism evidence="4 5">
    <name type="scientific">Longimycelium tulufanense</name>
    <dbReference type="NCBI Taxonomy" id="907463"/>
    <lineage>
        <taxon>Bacteria</taxon>
        <taxon>Bacillati</taxon>
        <taxon>Actinomycetota</taxon>
        <taxon>Actinomycetes</taxon>
        <taxon>Pseudonocardiales</taxon>
        <taxon>Pseudonocardiaceae</taxon>
        <taxon>Longimycelium</taxon>
    </lineage>
</organism>
<comment type="caution">
    <text evidence="4">The sequence shown here is derived from an EMBL/GenBank/DDBJ whole genome shotgun (WGS) entry which is preliminary data.</text>
</comment>
<evidence type="ECO:0000256" key="2">
    <source>
        <dbReference type="ARBA" id="ARBA00023125"/>
    </source>
</evidence>
<dbReference type="InterPro" id="IPR044946">
    <property type="entry name" value="Restrct_endonuc_typeI_TRD_sf"/>
</dbReference>
<dbReference type="PANTHER" id="PTHR43140:SF1">
    <property type="entry name" value="TYPE I RESTRICTION ENZYME ECOKI SPECIFICITY SUBUNIT"/>
    <property type="match status" value="1"/>
</dbReference>
<keyword evidence="2" id="KW-0238">DNA-binding</keyword>
<keyword evidence="5" id="KW-1185">Reference proteome</keyword>
<reference evidence="4" key="1">
    <citation type="journal article" date="2014" name="Int. J. Syst. Evol. Microbiol.">
        <title>Complete genome sequence of Corynebacterium casei LMG S-19264T (=DSM 44701T), isolated from a smear-ripened cheese.</title>
        <authorList>
            <consortium name="US DOE Joint Genome Institute (JGI-PGF)"/>
            <person name="Walter F."/>
            <person name="Albersmeier A."/>
            <person name="Kalinowski J."/>
            <person name="Ruckert C."/>
        </authorList>
    </citation>
    <scope>NUCLEOTIDE SEQUENCE</scope>
    <source>
        <strain evidence="4">CGMCC 4.5737</strain>
    </source>
</reference>
<feature type="coiled-coil region" evidence="3">
    <location>
        <begin position="161"/>
        <end position="192"/>
    </location>
</feature>
<evidence type="ECO:0000256" key="1">
    <source>
        <dbReference type="ARBA" id="ARBA00022747"/>
    </source>
</evidence>
<evidence type="ECO:0000256" key="3">
    <source>
        <dbReference type="SAM" id="Coils"/>
    </source>
</evidence>
<sequence length="419" mass="46291">MTDSVRLKWLLTESDVRAGAEAEALPLLSVSISWGVRRRDASDMTTRAASEDLSNYKLCRAGDLVINRMRAFQGALGIAPEDGVVSPDYAVLRVDPRIDKRWLNYFLTSGYSVSTMASLVRGIGGTEAGNVRTPRLNISDLQSMIAPLVSADEQRAIADYLDRETARIDTLIEEQQRLIELLRERREVVIDEELAKRGVRAPTSLDGSARYEVPDGWQVVLLGRALRQLTNGFVGPTRDILVEDGVRYIQSTHIKAGRIDFERRPFYVSREWHDERPRIHLQAGDVLIVQTGDIGKVAVVPPGFGDASCHALQIARVRPELLSGEYLATFLSSRLGYNSLLVRATGALHPHLEAGIRAVPLVVPPCPVQAEIVQSSAEQTAKIDVLIAETERFIELARERRAALITAAVTGQIDVREAT</sequence>
<protein>
    <submittedName>
        <fullName evidence="4">Uncharacterized protein</fullName>
    </submittedName>
</protein>
<dbReference type="AlphaFoldDB" id="A0A8J3C5Z4"/>
<keyword evidence="1" id="KW-0680">Restriction system</keyword>
<name>A0A8J3C5Z4_9PSEU</name>
<dbReference type="PANTHER" id="PTHR43140">
    <property type="entry name" value="TYPE-1 RESTRICTION ENZYME ECOKI SPECIFICITY PROTEIN"/>
    <property type="match status" value="1"/>
</dbReference>
<dbReference type="EMBL" id="BMMK01000001">
    <property type="protein sequence ID" value="GGM34249.1"/>
    <property type="molecule type" value="Genomic_DNA"/>
</dbReference>
<evidence type="ECO:0000313" key="4">
    <source>
        <dbReference type="EMBL" id="GGM34249.1"/>
    </source>
</evidence>
<gene>
    <name evidence="4" type="ORF">GCM10012275_01990</name>
</gene>
<accession>A0A8J3C5Z4</accession>
<dbReference type="Gene3D" id="3.90.220.20">
    <property type="entry name" value="DNA methylase specificity domains"/>
    <property type="match status" value="2"/>
</dbReference>
<dbReference type="GO" id="GO:0009307">
    <property type="term" value="P:DNA restriction-modification system"/>
    <property type="evidence" value="ECO:0007669"/>
    <property type="project" value="UniProtKB-KW"/>
</dbReference>
<proteinExistence type="predicted"/>
<dbReference type="RefSeq" id="WP_189052878.1">
    <property type="nucleotide sequence ID" value="NZ_BMMK01000001.1"/>
</dbReference>